<dbReference type="PANTHER" id="PTHR40621:SF6">
    <property type="entry name" value="AP-1-LIKE TRANSCRIPTION FACTOR YAP1-RELATED"/>
    <property type="match status" value="1"/>
</dbReference>
<feature type="domain" description="BZIP" evidence="5">
    <location>
        <begin position="109"/>
        <end position="172"/>
    </location>
</feature>
<dbReference type="Gene3D" id="1.20.5.170">
    <property type="match status" value="1"/>
</dbReference>
<gene>
    <name evidence="6" type="ORF">BCV71DRAFT_242323</name>
</gene>
<dbReference type="CDD" id="cd14688">
    <property type="entry name" value="bZIP_YAP"/>
    <property type="match status" value="1"/>
</dbReference>
<proteinExistence type="predicted"/>
<dbReference type="OMA" id="DHDKEME"/>
<evidence type="ECO:0000259" key="5">
    <source>
        <dbReference type="PROSITE" id="PS50217"/>
    </source>
</evidence>
<evidence type="ECO:0000256" key="4">
    <source>
        <dbReference type="SAM" id="MobiDB-lite"/>
    </source>
</evidence>
<evidence type="ECO:0000256" key="3">
    <source>
        <dbReference type="ARBA" id="ARBA00023242"/>
    </source>
</evidence>
<accession>A0A1X0S809</accession>
<dbReference type="Pfam" id="PF00170">
    <property type="entry name" value="bZIP_1"/>
    <property type="match status" value="1"/>
</dbReference>
<dbReference type="EMBL" id="KV921296">
    <property type="protein sequence ID" value="ORE20299.1"/>
    <property type="molecule type" value="Genomic_DNA"/>
</dbReference>
<evidence type="ECO:0000313" key="7">
    <source>
        <dbReference type="Proteomes" id="UP000242381"/>
    </source>
</evidence>
<feature type="compositionally biased region" description="Basic and acidic residues" evidence="4">
    <location>
        <begin position="73"/>
        <end position="92"/>
    </location>
</feature>
<comment type="subcellular location">
    <subcellularLocation>
        <location evidence="2">Cytoplasm</location>
    </subcellularLocation>
    <subcellularLocation>
        <location evidence="1">Nucleus</location>
    </subcellularLocation>
</comment>
<dbReference type="InterPro" id="IPR050936">
    <property type="entry name" value="AP-1-like"/>
</dbReference>
<dbReference type="AlphaFoldDB" id="A0A1X0S809"/>
<dbReference type="GO" id="GO:0005737">
    <property type="term" value="C:cytoplasm"/>
    <property type="evidence" value="ECO:0007669"/>
    <property type="project" value="UniProtKB-SubCell"/>
</dbReference>
<evidence type="ECO:0000256" key="1">
    <source>
        <dbReference type="ARBA" id="ARBA00004123"/>
    </source>
</evidence>
<dbReference type="PROSITE" id="PS00036">
    <property type="entry name" value="BZIP_BASIC"/>
    <property type="match status" value="1"/>
</dbReference>
<dbReference type="VEuPathDB" id="FungiDB:BCV72DRAFT_301708"/>
<feature type="region of interest" description="Disordered" evidence="4">
    <location>
        <begin position="200"/>
        <end position="226"/>
    </location>
</feature>
<dbReference type="InterPro" id="IPR023167">
    <property type="entry name" value="Yap1_redox_dom_sf"/>
</dbReference>
<organism evidence="6 7">
    <name type="scientific">Rhizopus microsporus</name>
    <dbReference type="NCBI Taxonomy" id="58291"/>
    <lineage>
        <taxon>Eukaryota</taxon>
        <taxon>Fungi</taxon>
        <taxon>Fungi incertae sedis</taxon>
        <taxon>Mucoromycota</taxon>
        <taxon>Mucoromycotina</taxon>
        <taxon>Mucoromycetes</taxon>
        <taxon>Mucorales</taxon>
        <taxon>Mucorineae</taxon>
        <taxon>Rhizopodaceae</taxon>
        <taxon>Rhizopus</taxon>
    </lineage>
</organism>
<protein>
    <recommendedName>
        <fullName evidence="5">BZIP domain-containing protein</fullName>
    </recommendedName>
</protein>
<sequence length="340" mass="38061">MENNNLINNNNIFADIVSKIAQQGNNPDISFLKDNPEAQTMLLMALLSTNNNASSPSATVPLTPDSSVSSPNETEKRKFDSMSGNDKKESSPTRRVGRKPVTSEDEDSDDPKSKRKAQNRAAQRAFRERKENHVRLLEEKVKELERLNAEQSSELQKENKMLKEMITKLQTENAALLSSFSYPLSNNVNQDEERPQKIVRASSPISHFDSFSSTGSTSSTSHTPEATNVNDILGLDTGLPSSTLLDHSELFGHASLDGIFTADPKQFDFFYPLDKQTTTTIPQQAEAAEEVVKLWDKLEGKHDLDIDSLCDEMKKKAQCNEFNHEEELKKVIDKHLSSHP</sequence>
<reference evidence="6 7" key="1">
    <citation type="journal article" date="2016" name="Proc. Natl. Acad. Sci. U.S.A.">
        <title>Lipid metabolic changes in an early divergent fungus govern the establishment of a mutualistic symbiosis with endobacteria.</title>
        <authorList>
            <person name="Lastovetsky O.A."/>
            <person name="Gaspar M.L."/>
            <person name="Mondo S.J."/>
            <person name="LaButti K.M."/>
            <person name="Sandor L."/>
            <person name="Grigoriev I.V."/>
            <person name="Henry S.A."/>
            <person name="Pawlowska T.E."/>
        </authorList>
    </citation>
    <scope>NUCLEOTIDE SEQUENCE [LARGE SCALE GENOMIC DNA]</scope>
    <source>
        <strain evidence="6 7">ATCC 11559</strain>
    </source>
</reference>
<dbReference type="Gene3D" id="1.10.238.100">
    <property type="entry name" value="YAP1 redox domain. Chain B"/>
    <property type="match status" value="1"/>
</dbReference>
<dbReference type="SUPFAM" id="SSF111430">
    <property type="entry name" value="YAP1 redox domain"/>
    <property type="match status" value="1"/>
</dbReference>
<dbReference type="InterPro" id="IPR046347">
    <property type="entry name" value="bZIP_sf"/>
</dbReference>
<name>A0A1X0S809_RHIZD</name>
<dbReference type="PROSITE" id="PS50217">
    <property type="entry name" value="BZIP"/>
    <property type="match status" value="1"/>
</dbReference>
<evidence type="ECO:0000256" key="2">
    <source>
        <dbReference type="ARBA" id="ARBA00004496"/>
    </source>
</evidence>
<feature type="compositionally biased region" description="Low complexity" evidence="4">
    <location>
        <begin position="202"/>
        <end position="223"/>
    </location>
</feature>
<dbReference type="SUPFAM" id="SSF57959">
    <property type="entry name" value="Leucine zipper domain"/>
    <property type="match status" value="1"/>
</dbReference>
<dbReference type="SMART" id="SM00338">
    <property type="entry name" value="BRLZ"/>
    <property type="match status" value="1"/>
</dbReference>
<dbReference type="GO" id="GO:0090575">
    <property type="term" value="C:RNA polymerase II transcription regulator complex"/>
    <property type="evidence" value="ECO:0007669"/>
    <property type="project" value="TreeGrafter"/>
</dbReference>
<dbReference type="GO" id="GO:0000976">
    <property type="term" value="F:transcription cis-regulatory region binding"/>
    <property type="evidence" value="ECO:0007669"/>
    <property type="project" value="InterPro"/>
</dbReference>
<dbReference type="PANTHER" id="PTHR40621">
    <property type="entry name" value="TRANSCRIPTION FACTOR KAPC-RELATED"/>
    <property type="match status" value="1"/>
</dbReference>
<dbReference type="InterPro" id="IPR004827">
    <property type="entry name" value="bZIP"/>
</dbReference>
<evidence type="ECO:0000313" key="6">
    <source>
        <dbReference type="EMBL" id="ORE20299.1"/>
    </source>
</evidence>
<dbReference type="Proteomes" id="UP000242381">
    <property type="component" value="Unassembled WGS sequence"/>
</dbReference>
<keyword evidence="3" id="KW-0539">Nucleus</keyword>
<feature type="region of interest" description="Disordered" evidence="4">
    <location>
        <begin position="52"/>
        <end position="131"/>
    </location>
</feature>
<dbReference type="GO" id="GO:0001228">
    <property type="term" value="F:DNA-binding transcription activator activity, RNA polymerase II-specific"/>
    <property type="evidence" value="ECO:0007669"/>
    <property type="project" value="TreeGrafter"/>
</dbReference>